<dbReference type="SUPFAM" id="SSF56436">
    <property type="entry name" value="C-type lectin-like"/>
    <property type="match status" value="1"/>
</dbReference>
<gene>
    <name evidence="2" type="ORF">MNBD_PLANCTO02-3399</name>
</gene>
<feature type="domain" description="Sulfatase-modifying factor enzyme-like" evidence="1">
    <location>
        <begin position="2"/>
        <end position="76"/>
    </location>
</feature>
<organism evidence="2">
    <name type="scientific">hydrothermal vent metagenome</name>
    <dbReference type="NCBI Taxonomy" id="652676"/>
    <lineage>
        <taxon>unclassified sequences</taxon>
        <taxon>metagenomes</taxon>
        <taxon>ecological metagenomes</taxon>
    </lineage>
</organism>
<dbReference type="InterPro" id="IPR016187">
    <property type="entry name" value="CTDL_fold"/>
</dbReference>
<dbReference type="InterPro" id="IPR042095">
    <property type="entry name" value="SUMF_sf"/>
</dbReference>
<dbReference type="Pfam" id="PF03781">
    <property type="entry name" value="FGE-sulfatase"/>
    <property type="match status" value="1"/>
</dbReference>
<name>A0A3B1DU46_9ZZZZ</name>
<dbReference type="EMBL" id="UOGL01000240">
    <property type="protein sequence ID" value="VAX38660.1"/>
    <property type="molecule type" value="Genomic_DNA"/>
</dbReference>
<dbReference type="PANTHER" id="PTHR23150">
    <property type="entry name" value="SULFATASE MODIFYING FACTOR 1, 2"/>
    <property type="match status" value="1"/>
</dbReference>
<proteinExistence type="predicted"/>
<reference evidence="2" key="1">
    <citation type="submission" date="2018-06" db="EMBL/GenBank/DDBJ databases">
        <authorList>
            <person name="Zhirakovskaya E."/>
        </authorList>
    </citation>
    <scope>NUCLEOTIDE SEQUENCE</scope>
</reference>
<evidence type="ECO:0000259" key="1">
    <source>
        <dbReference type="Pfam" id="PF03781"/>
    </source>
</evidence>
<dbReference type="InterPro" id="IPR005532">
    <property type="entry name" value="SUMF_dom"/>
</dbReference>
<sequence>KKPNPWGLYDMHGNVAEWCLDRYDTNYYKKYSETVKAKPLLNVPLLKQRFGRVVRGGAWTQKPEKLRSATRMKSIKKWNEDDPQFPMSVWFLATTDHVGFRIVRPLKVPSKADREKLMLTPTVQEIKNIKPFRKRDARKNR</sequence>
<dbReference type="Gene3D" id="3.90.1580.10">
    <property type="entry name" value="paralog of FGE (formylglycine-generating enzyme)"/>
    <property type="match status" value="1"/>
</dbReference>
<dbReference type="AlphaFoldDB" id="A0A3B1DU46"/>
<evidence type="ECO:0000313" key="2">
    <source>
        <dbReference type="EMBL" id="VAX38660.1"/>
    </source>
</evidence>
<accession>A0A3B1DU46</accession>
<dbReference type="InterPro" id="IPR051043">
    <property type="entry name" value="Sulfatase_Mod_Factor_Kinase"/>
</dbReference>
<dbReference type="GO" id="GO:0120147">
    <property type="term" value="F:formylglycine-generating oxidase activity"/>
    <property type="evidence" value="ECO:0007669"/>
    <property type="project" value="TreeGrafter"/>
</dbReference>
<feature type="non-terminal residue" evidence="2">
    <location>
        <position position="1"/>
    </location>
</feature>
<protein>
    <recommendedName>
        <fullName evidence="1">Sulfatase-modifying factor enzyme-like domain-containing protein</fullName>
    </recommendedName>
</protein>
<dbReference type="PANTHER" id="PTHR23150:SF19">
    <property type="entry name" value="FORMYLGLYCINE-GENERATING ENZYME"/>
    <property type="match status" value="1"/>
</dbReference>